<protein>
    <recommendedName>
        <fullName evidence="3">Replication protein</fullName>
    </recommendedName>
</protein>
<evidence type="ECO:0000313" key="1">
    <source>
        <dbReference type="EMBL" id="MCY6485476.1"/>
    </source>
</evidence>
<name>A0ABT4D2J9_9CLOT</name>
<dbReference type="RefSeq" id="WP_268041832.1">
    <property type="nucleotide sequence ID" value="NZ_JAPQER010000007.1"/>
</dbReference>
<evidence type="ECO:0000313" key="2">
    <source>
        <dbReference type="Proteomes" id="UP001078443"/>
    </source>
</evidence>
<gene>
    <name evidence="1" type="ORF">OW763_14170</name>
</gene>
<organism evidence="1 2">
    <name type="scientific">Clostridium aestuarii</name>
    <dbReference type="NCBI Taxonomy" id="338193"/>
    <lineage>
        <taxon>Bacteria</taxon>
        <taxon>Bacillati</taxon>
        <taxon>Bacillota</taxon>
        <taxon>Clostridia</taxon>
        <taxon>Eubacteriales</taxon>
        <taxon>Clostridiaceae</taxon>
        <taxon>Clostridium</taxon>
    </lineage>
</organism>
<proteinExistence type="predicted"/>
<evidence type="ECO:0008006" key="3">
    <source>
        <dbReference type="Google" id="ProtNLM"/>
    </source>
</evidence>
<dbReference type="Proteomes" id="UP001078443">
    <property type="component" value="Unassembled WGS sequence"/>
</dbReference>
<keyword evidence="2" id="KW-1185">Reference proteome</keyword>
<sequence length="399" mass="47535">MKKTKDLQEKQNNIIIKSTAKIFHHNVKIEGVVEGNTVQLPFIAEYRGVRQTGLEYVWYTKDKNGNTIKRGIFVSGHGEYGVPDLSDYDTLIALQRLFIYQKTEKGICELITDITKVNDDYLEIEFTIDGLAKHMGYKSPNNVTRNKIKKSLKKLVATTIENRYEGGIYDIRNKKYVINRDVSFHYLESREGYTIVDEQGNVIQDVTKIRFSKFFYEQLVYDYKLFYNVQNINKTKNKMAKKLYLIALQWKGNNSISWANLNTLMERIPMKQDKPKYRKQYVKRALKELNDKKIVKIKYDEKDKDKVYFIFDEKNNNEEYYLLNKYNKFSEIQEAFYTLGFSIDEIDMYLDIEKIKYIKGLLRYVEVQKRNGQIKKDIKQYFISCLKKQIEIDFRFMNL</sequence>
<reference evidence="1" key="1">
    <citation type="submission" date="2022-12" db="EMBL/GenBank/DDBJ databases">
        <authorList>
            <person name="Wang J."/>
        </authorList>
    </citation>
    <scope>NUCLEOTIDE SEQUENCE</scope>
    <source>
        <strain evidence="1">HY-45-18</strain>
    </source>
</reference>
<comment type="caution">
    <text evidence="1">The sequence shown here is derived from an EMBL/GenBank/DDBJ whole genome shotgun (WGS) entry which is preliminary data.</text>
</comment>
<dbReference type="EMBL" id="JAPQER010000007">
    <property type="protein sequence ID" value="MCY6485476.1"/>
    <property type="molecule type" value="Genomic_DNA"/>
</dbReference>
<accession>A0ABT4D2J9</accession>